<keyword evidence="15" id="KW-1185">Reference proteome</keyword>
<keyword evidence="11" id="KW-0998">Cell outer membrane</keyword>
<keyword evidence="8" id="KW-0406">Ion transport</keyword>
<comment type="caution">
    <text evidence="14">The sequence shown here is derived from an EMBL/GenBank/DDBJ whole genome shotgun (WGS) entry which is preliminary data.</text>
</comment>
<evidence type="ECO:0000256" key="6">
    <source>
        <dbReference type="ARBA" id="ARBA00022729"/>
    </source>
</evidence>
<dbReference type="AlphaFoldDB" id="A0A178IGG5"/>
<evidence type="ECO:0000256" key="7">
    <source>
        <dbReference type="ARBA" id="ARBA00023004"/>
    </source>
</evidence>
<dbReference type="SUPFAM" id="SSF56935">
    <property type="entry name" value="Porins"/>
    <property type="match status" value="1"/>
</dbReference>
<evidence type="ECO:0000256" key="5">
    <source>
        <dbReference type="ARBA" id="ARBA00022692"/>
    </source>
</evidence>
<feature type="signal peptide" evidence="12">
    <location>
        <begin position="1"/>
        <end position="20"/>
    </location>
</feature>
<dbReference type="InterPro" id="IPR012910">
    <property type="entry name" value="Plug_dom"/>
</dbReference>
<keyword evidence="4" id="KW-0410">Iron transport</keyword>
<sequence length="922" mass="102159">MAPFALALAAFICVRPVCSAQAVSAPGDAQTDDQEEEIVVLSPFSVNAEKDRGYLAADTLTGGRMATNLLTTPGDITVQTREFLNDIAANTLTDAYKWMPNATVADPPGVSGSAIDSGQTFTFRGLPSGGNARNYFAGYNFSVNDFVVERIEQIRGPASILYGQSWSGGAVNIVTKRPIFGKNDVRLGIKGDAEGTQGVSIDANYGRSKYLALRVNATDQRLRNWVSTYFDDLTAVDLSATVRPWKGAEIRIEGETGVREMTGQPGPFVLMDAVSAWDGRTIYEGRQADDYSTLVPDSGTSLIQPAQAHMIYSPVLGGKVLDFSYFATTYGTGMSVVDRSNYYSNRMPVLMNMPTLPSKGFSPQPTNNKYVNHYSSLQAFWSQTWDNGLALELSASFNEISRTTPNAGQSLWGNMKLDINRYLPDGANNPGFMKYFSDTTIEGGNVDNYQNDAQVRLNALYPIKFGWGRQTFAVMLQNDLQSYRWRAHAYARLNNGNPYSTSNLVSFRQYWDNPNLPLVLPSTDAEGNPYGWSPSAHRDQSTKLQSIQVGTVGSYFDDRFTVIAGARRDVYHYSENNHNIVNGVIAGDRITSFSRSANTASIGATYFPVKALGALVNYSGGFQPNTITYPFFPGFKGDYVTTSKVLTLGIRFNLFKGAVVGSLGYYASKEQNRVQRYDSLNIRSIWENMGELERYPFQGYTAYSDTFDQEGSGLELDLVANPTKNLRLTANFSIPRTKQSNSMPGSRAYLAEHEPEWRAWMQAHPNDAWRVEQQLSSWINTVSDSVNGRTLNGTFDYRANFYGVYTFSKGILKGFRIGGGGNLYGRRVIGNVLGDGKNYIKADAYAVYTLMTAYAFKLGRTSVYIQVNIDNLFNYDKPVFNNVQLTGGRTPWNTPETANTAYPFGYYYNNPRMLRLGMTVSF</sequence>
<dbReference type="STRING" id="1184151.AW736_18185"/>
<dbReference type="InterPro" id="IPR010917">
    <property type="entry name" value="TonB_rcpt_CS"/>
</dbReference>
<evidence type="ECO:0000256" key="8">
    <source>
        <dbReference type="ARBA" id="ARBA00023065"/>
    </source>
</evidence>
<dbReference type="InterPro" id="IPR039426">
    <property type="entry name" value="TonB-dep_rcpt-like"/>
</dbReference>
<keyword evidence="5" id="KW-0812">Transmembrane</keyword>
<evidence type="ECO:0000256" key="2">
    <source>
        <dbReference type="ARBA" id="ARBA00022448"/>
    </source>
</evidence>
<evidence type="ECO:0000256" key="4">
    <source>
        <dbReference type="ARBA" id="ARBA00022496"/>
    </source>
</evidence>
<dbReference type="Gene3D" id="2.170.130.10">
    <property type="entry name" value="TonB-dependent receptor, plug domain"/>
    <property type="match status" value="1"/>
</dbReference>
<evidence type="ECO:0000256" key="9">
    <source>
        <dbReference type="ARBA" id="ARBA00023077"/>
    </source>
</evidence>
<proteinExistence type="predicted"/>
<dbReference type="GO" id="GO:0009279">
    <property type="term" value="C:cell outer membrane"/>
    <property type="evidence" value="ECO:0007669"/>
    <property type="project" value="UniProtKB-SubCell"/>
</dbReference>
<dbReference type="GO" id="GO:0006826">
    <property type="term" value="P:iron ion transport"/>
    <property type="evidence" value="ECO:0007669"/>
    <property type="project" value="UniProtKB-KW"/>
</dbReference>
<evidence type="ECO:0000256" key="3">
    <source>
        <dbReference type="ARBA" id="ARBA00022452"/>
    </source>
</evidence>
<dbReference type="EMBL" id="LRRQ01000142">
    <property type="protein sequence ID" value="OAM88189.1"/>
    <property type="molecule type" value="Genomic_DNA"/>
</dbReference>
<name>A0A178IGG5_9BACT</name>
<evidence type="ECO:0000256" key="10">
    <source>
        <dbReference type="ARBA" id="ARBA00023136"/>
    </source>
</evidence>
<accession>A0A178IGG5</accession>
<dbReference type="Pfam" id="PF07715">
    <property type="entry name" value="Plug"/>
    <property type="match status" value="1"/>
</dbReference>
<evidence type="ECO:0000259" key="13">
    <source>
        <dbReference type="Pfam" id="PF07715"/>
    </source>
</evidence>
<reference evidence="14 15" key="1">
    <citation type="submission" date="2016-01" db="EMBL/GenBank/DDBJ databases">
        <title>High potential of lignocellulose degradation of a new Verrucomicrobia species.</title>
        <authorList>
            <person name="Wang Y."/>
            <person name="Shi Y."/>
            <person name="Qiu Z."/>
            <person name="Liu S."/>
            <person name="Yang H."/>
        </authorList>
    </citation>
    <scope>NUCLEOTIDE SEQUENCE [LARGE SCALE GENOMIC DNA]</scope>
    <source>
        <strain evidence="14 15">TSB47</strain>
    </source>
</reference>
<dbReference type="Gene3D" id="2.40.170.20">
    <property type="entry name" value="TonB-dependent receptor, beta-barrel domain"/>
    <property type="match status" value="1"/>
</dbReference>
<evidence type="ECO:0000256" key="1">
    <source>
        <dbReference type="ARBA" id="ARBA00004571"/>
    </source>
</evidence>
<evidence type="ECO:0000256" key="11">
    <source>
        <dbReference type="ARBA" id="ARBA00023237"/>
    </source>
</evidence>
<comment type="subcellular location">
    <subcellularLocation>
        <location evidence="1">Cell outer membrane</location>
        <topology evidence="1">Multi-pass membrane protein</topology>
    </subcellularLocation>
</comment>
<keyword evidence="3" id="KW-1134">Transmembrane beta strand</keyword>
<feature type="chain" id="PRO_5008088795" description="TonB-dependent receptor plug domain-containing protein" evidence="12">
    <location>
        <begin position="21"/>
        <end position="922"/>
    </location>
</feature>
<keyword evidence="6 12" id="KW-0732">Signal</keyword>
<protein>
    <recommendedName>
        <fullName evidence="13">TonB-dependent receptor plug domain-containing protein</fullName>
    </recommendedName>
</protein>
<keyword evidence="2" id="KW-0813">Transport</keyword>
<gene>
    <name evidence="14" type="ORF">AW736_18185</name>
</gene>
<dbReference type="InterPro" id="IPR037066">
    <property type="entry name" value="Plug_dom_sf"/>
</dbReference>
<evidence type="ECO:0000256" key="12">
    <source>
        <dbReference type="SAM" id="SignalP"/>
    </source>
</evidence>
<dbReference type="PANTHER" id="PTHR32552">
    <property type="entry name" value="FERRICHROME IRON RECEPTOR-RELATED"/>
    <property type="match status" value="1"/>
</dbReference>
<dbReference type="Proteomes" id="UP000078486">
    <property type="component" value="Unassembled WGS sequence"/>
</dbReference>
<dbReference type="InterPro" id="IPR036942">
    <property type="entry name" value="Beta-barrel_TonB_sf"/>
</dbReference>
<evidence type="ECO:0000313" key="14">
    <source>
        <dbReference type="EMBL" id="OAM88189.1"/>
    </source>
</evidence>
<organism evidence="14 15">
    <name type="scientific">Termitidicoccus mucosus</name>
    <dbReference type="NCBI Taxonomy" id="1184151"/>
    <lineage>
        <taxon>Bacteria</taxon>
        <taxon>Pseudomonadati</taxon>
        <taxon>Verrucomicrobiota</taxon>
        <taxon>Opitutia</taxon>
        <taxon>Opitutales</taxon>
        <taxon>Opitutaceae</taxon>
        <taxon>Termitidicoccus</taxon>
    </lineage>
</organism>
<keyword evidence="10" id="KW-0472">Membrane</keyword>
<dbReference type="PROSITE" id="PS01156">
    <property type="entry name" value="TONB_DEPENDENT_REC_2"/>
    <property type="match status" value="1"/>
</dbReference>
<evidence type="ECO:0000313" key="15">
    <source>
        <dbReference type="Proteomes" id="UP000078486"/>
    </source>
</evidence>
<keyword evidence="7" id="KW-0408">Iron</keyword>
<dbReference type="PANTHER" id="PTHR32552:SF81">
    <property type="entry name" value="TONB-DEPENDENT OUTER MEMBRANE RECEPTOR"/>
    <property type="match status" value="1"/>
</dbReference>
<feature type="domain" description="TonB-dependent receptor plug" evidence="13">
    <location>
        <begin position="70"/>
        <end position="170"/>
    </location>
</feature>
<keyword evidence="9" id="KW-0798">TonB box</keyword>